<sequence length="161" mass="18921">MSLDVNVTPGSRLIQRYYHMAEQEQEQEEQQEQQEEEQEEEEQEEQEQNQEQEEQNQNENQEQEKEQDQGVEVKLKRKYHQRHRTRQGRPSAAGFIRLHYLHRRGSGTTNRVAMLIFSNITLAEPNVEGKKKRSGVAQTWHDVTSKTKYISGLPANDSLNS</sequence>
<reference evidence="2 3" key="1">
    <citation type="submission" date="2024-03" db="EMBL/GenBank/DDBJ databases">
        <title>Adaptation during the transition from Ophiocordyceps entomopathogen to insect associate is accompanied by gene loss and intensified selection.</title>
        <authorList>
            <person name="Ward C.M."/>
            <person name="Onetto C.A."/>
            <person name="Borneman A.R."/>
        </authorList>
    </citation>
    <scope>NUCLEOTIDE SEQUENCE [LARGE SCALE GENOMIC DNA]</scope>
    <source>
        <strain evidence="2">AWRI1</strain>
        <tissue evidence="2">Single Adult Female</tissue>
    </source>
</reference>
<feature type="region of interest" description="Disordered" evidence="1">
    <location>
        <begin position="1"/>
        <end position="90"/>
    </location>
</feature>
<gene>
    <name evidence="2" type="ORF">V9T40_010700</name>
</gene>
<feature type="compositionally biased region" description="Basic and acidic residues" evidence="1">
    <location>
        <begin position="62"/>
        <end position="74"/>
    </location>
</feature>
<dbReference type="Proteomes" id="UP001367676">
    <property type="component" value="Unassembled WGS sequence"/>
</dbReference>
<feature type="compositionally biased region" description="Acidic residues" evidence="1">
    <location>
        <begin position="23"/>
        <end position="56"/>
    </location>
</feature>
<dbReference type="AlphaFoldDB" id="A0AAN9XXW2"/>
<dbReference type="EMBL" id="JBBCAQ010000037">
    <property type="protein sequence ID" value="KAK7573509.1"/>
    <property type="molecule type" value="Genomic_DNA"/>
</dbReference>
<accession>A0AAN9XXW2</accession>
<evidence type="ECO:0000313" key="2">
    <source>
        <dbReference type="EMBL" id="KAK7573509.1"/>
    </source>
</evidence>
<comment type="caution">
    <text evidence="2">The sequence shown here is derived from an EMBL/GenBank/DDBJ whole genome shotgun (WGS) entry which is preliminary data.</text>
</comment>
<organism evidence="2 3">
    <name type="scientific">Parthenolecanium corni</name>
    <dbReference type="NCBI Taxonomy" id="536013"/>
    <lineage>
        <taxon>Eukaryota</taxon>
        <taxon>Metazoa</taxon>
        <taxon>Ecdysozoa</taxon>
        <taxon>Arthropoda</taxon>
        <taxon>Hexapoda</taxon>
        <taxon>Insecta</taxon>
        <taxon>Pterygota</taxon>
        <taxon>Neoptera</taxon>
        <taxon>Paraneoptera</taxon>
        <taxon>Hemiptera</taxon>
        <taxon>Sternorrhyncha</taxon>
        <taxon>Coccoidea</taxon>
        <taxon>Coccidae</taxon>
        <taxon>Parthenolecanium</taxon>
    </lineage>
</organism>
<feature type="compositionally biased region" description="Basic residues" evidence="1">
    <location>
        <begin position="75"/>
        <end position="87"/>
    </location>
</feature>
<protein>
    <submittedName>
        <fullName evidence="2">Uncharacterized protein</fullName>
    </submittedName>
</protein>
<evidence type="ECO:0000256" key="1">
    <source>
        <dbReference type="SAM" id="MobiDB-lite"/>
    </source>
</evidence>
<keyword evidence="3" id="KW-1185">Reference proteome</keyword>
<evidence type="ECO:0000313" key="3">
    <source>
        <dbReference type="Proteomes" id="UP001367676"/>
    </source>
</evidence>
<name>A0AAN9XXW2_9HEMI</name>
<proteinExistence type="predicted"/>